<gene>
    <name evidence="1" type="ORF">HGP31_28860</name>
</gene>
<name>A0AAE7DGM8_9PSED</name>
<reference evidence="1 2" key="1">
    <citation type="submission" date="2020-04" db="EMBL/GenBank/DDBJ databases">
        <authorList>
            <person name="Yao Y."/>
            <person name="He Z."/>
        </authorList>
    </citation>
    <scope>NUCLEOTIDE SEQUENCE [LARGE SCALE GENOMIC DNA]</scope>
    <source>
        <strain evidence="1 2">CY-1</strain>
    </source>
</reference>
<evidence type="ECO:0000313" key="2">
    <source>
        <dbReference type="Proteomes" id="UP000501367"/>
    </source>
</evidence>
<accession>A0AAE7DGM8</accession>
<organism evidence="1 2">
    <name type="scientific">Pseudomonas umsongensis</name>
    <dbReference type="NCBI Taxonomy" id="198618"/>
    <lineage>
        <taxon>Bacteria</taxon>
        <taxon>Pseudomonadati</taxon>
        <taxon>Pseudomonadota</taxon>
        <taxon>Gammaproteobacteria</taxon>
        <taxon>Pseudomonadales</taxon>
        <taxon>Pseudomonadaceae</taxon>
        <taxon>Pseudomonas</taxon>
    </lineage>
</organism>
<dbReference type="RefSeq" id="WP_168759056.1">
    <property type="nucleotide sequence ID" value="NZ_CP051487.1"/>
</dbReference>
<evidence type="ECO:0000313" key="1">
    <source>
        <dbReference type="EMBL" id="QJC82107.1"/>
    </source>
</evidence>
<proteinExistence type="predicted"/>
<protein>
    <submittedName>
        <fullName evidence="1">Uncharacterized protein</fullName>
    </submittedName>
</protein>
<dbReference type="GeneID" id="72197650"/>
<dbReference type="EMBL" id="CP051487">
    <property type="protein sequence ID" value="QJC82107.1"/>
    <property type="molecule type" value="Genomic_DNA"/>
</dbReference>
<dbReference type="Proteomes" id="UP000501367">
    <property type="component" value="Chromosome"/>
</dbReference>
<dbReference type="AlphaFoldDB" id="A0AAE7DGM8"/>
<dbReference type="KEGG" id="pum:HGP31_28860"/>
<sequence length="60" mass="7034">MEAERTTLKSEPIDRQRYLELAQPGNFYKYQGMTFEVKEKTFLSLGGDQYEIEVKTTPVK</sequence>